<feature type="domain" description="CRISPR associated protein Cas6 C-terminal" evidence="1">
    <location>
        <begin position="117"/>
        <end position="219"/>
    </location>
</feature>
<gene>
    <name evidence="2" type="ORF">CWM47_09875</name>
</gene>
<dbReference type="KEGG" id="spir:CWM47_09875"/>
<dbReference type="Gene3D" id="3.30.70.1890">
    <property type="match status" value="1"/>
</dbReference>
<dbReference type="Gene3D" id="3.30.70.1900">
    <property type="match status" value="1"/>
</dbReference>
<dbReference type="Pfam" id="PF01881">
    <property type="entry name" value="Cas_Cas6_C"/>
    <property type="match status" value="1"/>
</dbReference>
<accession>A0A2K8YX32</accession>
<dbReference type="InterPro" id="IPR049435">
    <property type="entry name" value="Cas_Cas6_C"/>
</dbReference>
<evidence type="ECO:0000259" key="1">
    <source>
        <dbReference type="Pfam" id="PF01881"/>
    </source>
</evidence>
<dbReference type="EMBL" id="CP025096">
    <property type="protein sequence ID" value="AUD02098.1"/>
    <property type="molecule type" value="Genomic_DNA"/>
</dbReference>
<keyword evidence="3" id="KW-1185">Reference proteome</keyword>
<organism evidence="2 3">
    <name type="scientific">Spirosoma pollinicola</name>
    <dbReference type="NCBI Taxonomy" id="2057025"/>
    <lineage>
        <taxon>Bacteria</taxon>
        <taxon>Pseudomonadati</taxon>
        <taxon>Bacteroidota</taxon>
        <taxon>Cytophagia</taxon>
        <taxon>Cytophagales</taxon>
        <taxon>Cytophagaceae</taxon>
        <taxon>Spirosoma</taxon>
    </lineage>
</organism>
<dbReference type="CDD" id="cd21140">
    <property type="entry name" value="Cas6_I-like"/>
    <property type="match status" value="1"/>
</dbReference>
<name>A0A2K8YX32_9BACT</name>
<protein>
    <submittedName>
        <fullName evidence="2">CRISPR-associated protein Cas6</fullName>
    </submittedName>
</protein>
<evidence type="ECO:0000313" key="2">
    <source>
        <dbReference type="EMBL" id="AUD02098.1"/>
    </source>
</evidence>
<dbReference type="OrthoDB" id="956004at2"/>
<dbReference type="AlphaFoldDB" id="A0A2K8YX32"/>
<reference evidence="2 3" key="1">
    <citation type="submission" date="2017-11" db="EMBL/GenBank/DDBJ databases">
        <title>Taxonomic description and genome sequences of Spirosoma HA7 sp. nov., isolated from pollen microhabitat of Corylus avellana.</title>
        <authorList>
            <person name="Ambika Manirajan B."/>
            <person name="Suarez C."/>
            <person name="Ratering S."/>
            <person name="Geissler-Plaum R."/>
            <person name="Cardinale M."/>
            <person name="Sylvia S."/>
        </authorList>
    </citation>
    <scope>NUCLEOTIDE SEQUENCE [LARGE SCALE GENOMIC DNA]</scope>
    <source>
        <strain evidence="2 3">HA7</strain>
    </source>
</reference>
<dbReference type="Proteomes" id="UP000232883">
    <property type="component" value="Chromosome"/>
</dbReference>
<dbReference type="InterPro" id="IPR045747">
    <property type="entry name" value="CRISPR-assoc_prot_Cas6_N_sf"/>
</dbReference>
<evidence type="ECO:0000313" key="3">
    <source>
        <dbReference type="Proteomes" id="UP000232883"/>
    </source>
</evidence>
<sequence>MRLQLQLTPNTQPVPFDHLHQLTGALHKWLGQNNIHDGLSLYSFGWLRGGKPIGRNLYFLENATWSISFHDDSQAWQLARGILKDPMFAFGMKVEKATEMPLQTGFTQISFKVDGMVVARRKRPDGSKEYLLWDNPAADEVLTGIFRQKLTAAGFGPEHLSATVQFDRNFANARTKIATIKSIKHKGSECPVIVTGTPEAVHFVQLVGVGDLTGSGFGALL</sequence>
<proteinExistence type="predicted"/>
<dbReference type="RefSeq" id="WP_100987818.1">
    <property type="nucleotide sequence ID" value="NZ_CP025096.1"/>
</dbReference>